<evidence type="ECO:0000256" key="7">
    <source>
        <dbReference type="ARBA" id="ARBA00023163"/>
    </source>
</evidence>
<dbReference type="InterPro" id="IPR009401">
    <property type="entry name" value="Med13_C"/>
</dbReference>
<evidence type="ECO:0000256" key="2">
    <source>
        <dbReference type="ARBA" id="ARBA00009354"/>
    </source>
</evidence>
<accession>A0A550CV22</accession>
<evidence type="ECO:0000256" key="10">
    <source>
        <dbReference type="RuleBase" id="RU364134"/>
    </source>
</evidence>
<keyword evidence="5 10" id="KW-0805">Transcription regulation</keyword>
<evidence type="ECO:0000256" key="9">
    <source>
        <dbReference type="ARBA" id="ARBA00032008"/>
    </source>
</evidence>
<dbReference type="PANTHER" id="PTHR48249">
    <property type="entry name" value="MEDIATOR OF RNA POLYMERASE II TRANSCRIPTION SUBUNIT 13"/>
    <property type="match status" value="1"/>
</dbReference>
<evidence type="ECO:0000256" key="3">
    <source>
        <dbReference type="ARBA" id="ARBA00019618"/>
    </source>
</evidence>
<evidence type="ECO:0000313" key="15">
    <source>
        <dbReference type="Proteomes" id="UP000320762"/>
    </source>
</evidence>
<protein>
    <recommendedName>
        <fullName evidence="3 10">Mediator of RNA polymerase II transcription subunit 13</fullName>
    </recommendedName>
    <alternativeName>
        <fullName evidence="9 10">Mediator complex subunit 13</fullName>
    </alternativeName>
</protein>
<proteinExistence type="inferred from homology"/>
<keyword evidence="7 10" id="KW-0804">Transcription</keyword>
<evidence type="ECO:0000256" key="5">
    <source>
        <dbReference type="ARBA" id="ARBA00023015"/>
    </source>
</evidence>
<name>A0A550CV22_9AGAR</name>
<evidence type="ECO:0000259" key="13">
    <source>
        <dbReference type="Pfam" id="PF11597"/>
    </source>
</evidence>
<keyword evidence="8 10" id="KW-0539">Nucleus</keyword>
<comment type="subunit">
    <text evidence="10">Component of the SRB8-11 complex, which itself associates with the Mediator complex.</text>
</comment>
<keyword evidence="15" id="KW-1185">Reference proteome</keyword>
<comment type="function">
    <text evidence="10">Component of the SRB8-11 complex. The SRB8-11 complex is a regulatory module of the Mediator complex which is itself involved in regulation of basal and activated RNA polymerase II-dependent transcription. The SRB8-11 complex may be involved in the transcriptional repression of a subset of genes regulated by Mediator. It may inhibit the association of the Mediator complex with RNA polymerase II to form the holoenzyme complex.</text>
</comment>
<evidence type="ECO:0000256" key="6">
    <source>
        <dbReference type="ARBA" id="ARBA00023159"/>
    </source>
</evidence>
<evidence type="ECO:0000259" key="12">
    <source>
        <dbReference type="Pfam" id="PF06333"/>
    </source>
</evidence>
<evidence type="ECO:0000256" key="8">
    <source>
        <dbReference type="ARBA" id="ARBA00023242"/>
    </source>
</evidence>
<evidence type="ECO:0000256" key="4">
    <source>
        <dbReference type="ARBA" id="ARBA00022491"/>
    </source>
</evidence>
<sequence length="1482" mass="159951">MTSKPSSSLCAATFPPIISHSDLLLASAFDLPPNPCLVYTRLSPLTDYADGGSGTVERARLAILHQSAGKALADAVLTSVKAGRRSHIYAFKLSAPDAAGDALTMMSNYQFEGLSAQEPACIELNDIYGPDARLPRKSIRRIFNHFLESVRTRFIDDIVKQGGQVKRDVQRFKSGFVFGASIPQPSDDNWYSGWDTRASTRPLTFVHVDVQLDRSLRLLIHPVLRKTAHCPLPSTLQAGSPITLLPHGTPAYFLADYSPPDSKALDRSFEESFRGLGLCPFTPSQPRPRYVVGWISVENRRGEDKGLTIVYPSRLCLTFQNAANSGRRPLEYIPALPAPLQPSPVLANAMPPSLSTIASASAASSAAVSPLPSASPYAPVVQVAAVSQDRATCLFRVLTAGRPPGDLGTVAREVSGYVDAVAKEREKERERLRQMRSTSGNVPKITVNEQPVASTSGAVQGASSMYPSPPTMPSVVVSPAAAAFAQPSMSVPSQHPTQGWTNIPETTNNGYGYLGGMDFSMFEDATMSVPVNDSSMSDAAKMTTPTPAPIAPPISNNNIDIMAFDMDMSFSDADWNFFDKPASGDGQAPTTIISAVSSVTMPPPPPAPPPIVYTTMPTPDETTFMITPDVLPPSPPAETQDWPETPGVHLPARRKSEGMFDAISFAQSHRRLDDKYAGAGKFAFALPSPPAEDVREESPPPPVLRPGWYAAATDPRVGVVRKLVGVKRKFRGPDPPRALRVPVYSWEDDCIEWEREQPPEEPPTDDEDGDEDGPTAEEELRDWHSRASTPMPPAYLPLGPTLPQTQFCHELLLPLSAPLRPQASSGPSSGVGVTAPTFAPTPVSPAAIVGSAAEKSRSLEAAAQMVGREVVENSLWCDVWRANSDGGEEDSSAPSASDVAVVGQLFRSAGCAPLSLGALCGVQNGDEAAIESLKALETPLLTVGKGNSIVQMLPTALRFWDKLGLGPKSGHKDATVYMLFEDDGSRTPAAEAWLGHLVNVYEARHFGLLSPGTHVSGRAPGLHPIRFDSGFRKQIAALHSALVDSLRSDDTTVVLLILTPLSTMSLSSPQLRHVCSGLRKIFKDQLESGVLQWHFLPEHVVHWSPQTPSPFAEFDHICTELYDRILQPAERSVSRQFFIHQKMRTYFQAPSFTLARSPQTKVSYVGTPAHDLLDTGTLLHVGYQISRSGKWITCACVDEYGEAYDTTAWLNQASTDGDGEDASPETLIVAKVWAFAVQFARKASSDWRIAIAKVGVMAEAELTAWSRLLDDPPDMFALCTAVLCVQHDVPWAFTTCRPSLASTSSPRPVSAKHSVASQIYVDTTATTFSLSSATRLPICLPPANRDLDVRASFIVDPQHTHDSATHPQRPTNDDDDEPDSVPAIPLPLSSTALVRVPSAGSPAAISTLQIHLMHIRHASSTTAVSEHDMQADVATSYHNLAVLGTTRWRQSVDPLLPLHLAATEVMRVALDRPEDCADSGPE</sequence>
<evidence type="ECO:0000256" key="1">
    <source>
        <dbReference type="ARBA" id="ARBA00004123"/>
    </source>
</evidence>
<keyword evidence="6 10" id="KW-0010">Activator</keyword>
<feature type="domain" description="Mediator complex subunit Med13 N-terminal" evidence="13">
    <location>
        <begin position="24"/>
        <end position="319"/>
    </location>
</feature>
<feature type="compositionally biased region" description="Acidic residues" evidence="11">
    <location>
        <begin position="762"/>
        <end position="780"/>
    </location>
</feature>
<dbReference type="GO" id="GO:0016592">
    <property type="term" value="C:mediator complex"/>
    <property type="evidence" value="ECO:0007669"/>
    <property type="project" value="InterPro"/>
</dbReference>
<gene>
    <name evidence="14" type="ORF">BD626DRAFT_119109</name>
</gene>
<keyword evidence="4 10" id="KW-0678">Repressor</keyword>
<dbReference type="PANTHER" id="PTHR48249:SF3">
    <property type="entry name" value="MEDIATOR OF RNA POLYMERASE II TRANSCRIPTION SUBUNIT 13"/>
    <property type="match status" value="1"/>
</dbReference>
<feature type="region of interest" description="Disordered" evidence="11">
    <location>
        <begin position="755"/>
        <end position="798"/>
    </location>
</feature>
<dbReference type="GO" id="GO:0003713">
    <property type="term" value="F:transcription coactivator activity"/>
    <property type="evidence" value="ECO:0007669"/>
    <property type="project" value="TreeGrafter"/>
</dbReference>
<comment type="subcellular location">
    <subcellularLocation>
        <location evidence="1 10">Nucleus</location>
    </subcellularLocation>
</comment>
<dbReference type="OrthoDB" id="103819at2759"/>
<dbReference type="Proteomes" id="UP000320762">
    <property type="component" value="Unassembled WGS sequence"/>
</dbReference>
<feature type="region of interest" description="Disordered" evidence="11">
    <location>
        <begin position="1358"/>
        <end position="1384"/>
    </location>
</feature>
<organism evidence="14 15">
    <name type="scientific">Schizophyllum amplum</name>
    <dbReference type="NCBI Taxonomy" id="97359"/>
    <lineage>
        <taxon>Eukaryota</taxon>
        <taxon>Fungi</taxon>
        <taxon>Dikarya</taxon>
        <taxon>Basidiomycota</taxon>
        <taxon>Agaricomycotina</taxon>
        <taxon>Agaricomycetes</taxon>
        <taxon>Agaricomycetidae</taxon>
        <taxon>Agaricales</taxon>
        <taxon>Schizophyllaceae</taxon>
        <taxon>Schizophyllum</taxon>
    </lineage>
</organism>
<evidence type="ECO:0000256" key="11">
    <source>
        <dbReference type="SAM" id="MobiDB-lite"/>
    </source>
</evidence>
<dbReference type="Pfam" id="PF06333">
    <property type="entry name" value="Med13_C"/>
    <property type="match status" value="1"/>
</dbReference>
<evidence type="ECO:0000313" key="14">
    <source>
        <dbReference type="EMBL" id="TRM68619.1"/>
    </source>
</evidence>
<dbReference type="Pfam" id="PF11597">
    <property type="entry name" value="Med13_N"/>
    <property type="match status" value="1"/>
</dbReference>
<reference evidence="14 15" key="1">
    <citation type="journal article" date="2019" name="New Phytol.">
        <title>Comparative genomics reveals unique wood-decay strategies and fruiting body development in the Schizophyllaceae.</title>
        <authorList>
            <person name="Almasi E."/>
            <person name="Sahu N."/>
            <person name="Krizsan K."/>
            <person name="Balint B."/>
            <person name="Kovacs G.M."/>
            <person name="Kiss B."/>
            <person name="Cseklye J."/>
            <person name="Drula E."/>
            <person name="Henrissat B."/>
            <person name="Nagy I."/>
            <person name="Chovatia M."/>
            <person name="Adam C."/>
            <person name="LaButti K."/>
            <person name="Lipzen A."/>
            <person name="Riley R."/>
            <person name="Grigoriev I.V."/>
            <person name="Nagy L.G."/>
        </authorList>
    </citation>
    <scope>NUCLEOTIDE SEQUENCE [LARGE SCALE GENOMIC DNA]</scope>
    <source>
        <strain evidence="14 15">NL-1724</strain>
    </source>
</reference>
<comment type="similarity">
    <text evidence="2 10">Belongs to the Mediator complex subunit 13 family.</text>
</comment>
<feature type="domain" description="Mediator complex subunit Med13 C-terminal" evidence="12">
    <location>
        <begin position="1148"/>
        <end position="1462"/>
    </location>
</feature>
<dbReference type="GO" id="GO:0045944">
    <property type="term" value="P:positive regulation of transcription by RNA polymerase II"/>
    <property type="evidence" value="ECO:0007669"/>
    <property type="project" value="TreeGrafter"/>
</dbReference>
<comment type="caution">
    <text evidence="14">The sequence shown here is derived from an EMBL/GenBank/DDBJ whole genome shotgun (WGS) entry which is preliminary data.</text>
</comment>
<dbReference type="InterPro" id="IPR021643">
    <property type="entry name" value="Mediator_Med13_N"/>
</dbReference>
<dbReference type="EMBL" id="VDMD01000002">
    <property type="protein sequence ID" value="TRM68619.1"/>
    <property type="molecule type" value="Genomic_DNA"/>
</dbReference>
<dbReference type="InterPro" id="IPR051139">
    <property type="entry name" value="Mediator_complx_sub13"/>
</dbReference>
<dbReference type="STRING" id="97359.A0A550CV22"/>